<organism evidence="7 8">
    <name type="scientific">Wuchereria bancrofti</name>
    <dbReference type="NCBI Taxonomy" id="6293"/>
    <lineage>
        <taxon>Eukaryota</taxon>
        <taxon>Metazoa</taxon>
        <taxon>Ecdysozoa</taxon>
        <taxon>Nematoda</taxon>
        <taxon>Chromadorea</taxon>
        <taxon>Rhabditida</taxon>
        <taxon>Spirurina</taxon>
        <taxon>Spiruromorpha</taxon>
        <taxon>Filarioidea</taxon>
        <taxon>Onchocercidae</taxon>
        <taxon>Wuchereria</taxon>
    </lineage>
</organism>
<proteinExistence type="predicted"/>
<feature type="transmembrane region" description="Helical" evidence="5">
    <location>
        <begin position="250"/>
        <end position="270"/>
    </location>
</feature>
<dbReference type="InParanoid" id="A0A3P7GHQ6"/>
<dbReference type="NCBIfam" id="TIGR00815">
    <property type="entry name" value="sulP"/>
    <property type="match status" value="1"/>
</dbReference>
<feature type="transmembrane region" description="Helical" evidence="5">
    <location>
        <begin position="427"/>
        <end position="444"/>
    </location>
</feature>
<accession>A0A3P7GHQ6</accession>
<dbReference type="PANTHER" id="PTHR11814">
    <property type="entry name" value="SULFATE TRANSPORTER"/>
    <property type="match status" value="1"/>
</dbReference>
<evidence type="ECO:0000259" key="6">
    <source>
        <dbReference type="PROSITE" id="PS50801"/>
    </source>
</evidence>
<name>A0A3P7GHQ6_WUCBA</name>
<comment type="subcellular location">
    <subcellularLocation>
        <location evidence="1">Membrane</location>
        <topology evidence="1">Multi-pass membrane protein</topology>
    </subcellularLocation>
</comment>
<feature type="domain" description="STAS" evidence="6">
    <location>
        <begin position="527"/>
        <end position="709"/>
    </location>
</feature>
<dbReference type="InterPro" id="IPR001902">
    <property type="entry name" value="SLC26A/SulP_fam"/>
</dbReference>
<evidence type="ECO:0000313" key="8">
    <source>
        <dbReference type="Proteomes" id="UP000270924"/>
    </source>
</evidence>
<keyword evidence="3 5" id="KW-1133">Transmembrane helix</keyword>
<feature type="transmembrane region" description="Helical" evidence="5">
    <location>
        <begin position="282"/>
        <end position="299"/>
    </location>
</feature>
<evidence type="ECO:0000256" key="1">
    <source>
        <dbReference type="ARBA" id="ARBA00004141"/>
    </source>
</evidence>
<evidence type="ECO:0000313" key="7">
    <source>
        <dbReference type="EMBL" id="VDM21195.1"/>
    </source>
</evidence>
<evidence type="ECO:0000256" key="5">
    <source>
        <dbReference type="SAM" id="Phobius"/>
    </source>
</evidence>
<feature type="transmembrane region" description="Helical" evidence="5">
    <location>
        <begin position="87"/>
        <end position="105"/>
    </location>
</feature>
<feature type="transmembrane region" description="Helical" evidence="5">
    <location>
        <begin position="366"/>
        <end position="383"/>
    </location>
</feature>
<dbReference type="Gene3D" id="3.30.750.24">
    <property type="entry name" value="STAS domain"/>
    <property type="match status" value="1"/>
</dbReference>
<dbReference type="InterPro" id="IPR011547">
    <property type="entry name" value="SLC26A/SulP_dom"/>
</dbReference>
<dbReference type="PROSITE" id="PS50801">
    <property type="entry name" value="STAS"/>
    <property type="match status" value="1"/>
</dbReference>
<dbReference type="Pfam" id="PF00916">
    <property type="entry name" value="Sulfate_transp"/>
    <property type="match status" value="1"/>
</dbReference>
<dbReference type="CDD" id="cd07042">
    <property type="entry name" value="STAS_SulP_like_sulfate_transporter"/>
    <property type="match status" value="1"/>
</dbReference>
<dbReference type="GO" id="GO:0055085">
    <property type="term" value="P:transmembrane transport"/>
    <property type="evidence" value="ECO:0007669"/>
    <property type="project" value="InterPro"/>
</dbReference>
<dbReference type="Proteomes" id="UP000270924">
    <property type="component" value="Unassembled WGS sequence"/>
</dbReference>
<keyword evidence="8" id="KW-1185">Reference proteome</keyword>
<protein>
    <recommendedName>
        <fullName evidence="6">STAS domain-containing protein</fullName>
    </recommendedName>
</protein>
<dbReference type="InterPro" id="IPR036513">
    <property type="entry name" value="STAS_dom_sf"/>
</dbReference>
<evidence type="ECO:0000256" key="2">
    <source>
        <dbReference type="ARBA" id="ARBA00022692"/>
    </source>
</evidence>
<dbReference type="InterPro" id="IPR002645">
    <property type="entry name" value="STAS_dom"/>
</dbReference>
<sequence>MPETFELEYSRKQPQAEKLCSIEKVKLKVLPRNILKSVLSFFPILHWLPRYNWKRDLNGDIIGGLTVGIMQVPQGMAYANLASLPPVYGMYTSFFTSTFYAFFGTSRHISIGAGYSVFAVASLMVGAVRLRFVPDPDVVFEVINGTNMEIVKPVVGPVNFGYEVSPVILTSALAMTVGLFQLVMAMMGLAFLTTYMSDALISGFTTGSAFHVFTAQLNKIIGVKLPRYSGFSMLFFMMRDLMLALPQTNYWTLCISVLSIIFLFVGHEYVNPWFKKRSSIPLPIELILVVLVTIFSVFMDLKSNYGVKVVDYIPQGIPTPSLPNFDLVPYLLNDAFAIAIISYMFVVSMAKLFAKKRRYKIDPTQDLYAVGLMHTLSSFFPIFPAGGSLSRSAVCEQSGANTQLNILFSNTLLLTVILFIGPLLEPLPMCVLACIVIVSLRSLFMQFGELSKLWRISKFDFAVWLVSCIATVSFDVMTGLVISVLFTLISVVLREQRPNIFIMGRTTIHREIYRPLIYYRGLKPVNENIEIIRFEAALNFITVSSFLSKMSEVLRSDSREDYELQSVKNVSLLILFVENSVYDLMHMVKLACKQYSQNEMIVSETVAEPNYEELLQKKVVMKNNIKRQPSYEVVSPAVIIIDCGAISNIDTMGVEAIKETYLQGRDLNKTVLFANVSEVILDTFERIGFYCSVPKTSFYPSVEEAVRIANDNVI</sequence>
<reference evidence="7 8" key="1">
    <citation type="submission" date="2018-11" db="EMBL/GenBank/DDBJ databases">
        <authorList>
            <consortium name="Pathogen Informatics"/>
        </authorList>
    </citation>
    <scope>NUCLEOTIDE SEQUENCE [LARGE SCALE GENOMIC DNA]</scope>
</reference>
<keyword evidence="2 5" id="KW-0812">Transmembrane</keyword>
<dbReference type="FunCoup" id="A0A3P7GHQ6">
    <property type="interactions" value="926"/>
</dbReference>
<dbReference type="AlphaFoldDB" id="A0A3P7GHQ6"/>
<dbReference type="EMBL" id="UYWW01012459">
    <property type="protein sequence ID" value="VDM21195.1"/>
    <property type="molecule type" value="Genomic_DNA"/>
</dbReference>
<feature type="transmembrane region" description="Helical" evidence="5">
    <location>
        <begin position="112"/>
        <end position="132"/>
    </location>
</feature>
<evidence type="ECO:0000256" key="3">
    <source>
        <dbReference type="ARBA" id="ARBA00022989"/>
    </source>
</evidence>
<evidence type="ECO:0000256" key="4">
    <source>
        <dbReference type="ARBA" id="ARBA00023136"/>
    </source>
</evidence>
<dbReference type="OMA" id="YKDAQRV"/>
<dbReference type="SUPFAM" id="SSF52091">
    <property type="entry name" value="SpoIIaa-like"/>
    <property type="match status" value="1"/>
</dbReference>
<dbReference type="GO" id="GO:0016020">
    <property type="term" value="C:membrane"/>
    <property type="evidence" value="ECO:0007669"/>
    <property type="project" value="UniProtKB-SubCell"/>
</dbReference>
<feature type="transmembrane region" description="Helical" evidence="5">
    <location>
        <begin position="464"/>
        <end position="493"/>
    </location>
</feature>
<feature type="transmembrane region" description="Helical" evidence="5">
    <location>
        <begin position="335"/>
        <end position="354"/>
    </location>
</feature>
<feature type="transmembrane region" description="Helical" evidence="5">
    <location>
        <begin position="167"/>
        <end position="192"/>
    </location>
</feature>
<gene>
    <name evidence="7" type="ORF">WBA_LOCUS11783</name>
</gene>
<dbReference type="Pfam" id="PF01740">
    <property type="entry name" value="STAS"/>
    <property type="match status" value="1"/>
</dbReference>
<keyword evidence="4 5" id="KW-0472">Membrane</keyword>
<dbReference type="OrthoDB" id="288203at2759"/>